<name>A0A6J7UUB8_9ZZZZ</name>
<feature type="transmembrane region" description="Helical" evidence="6">
    <location>
        <begin position="311"/>
        <end position="331"/>
    </location>
</feature>
<sequence length="406" mass="44394">MSDSSFDVLRLKSFRLLWLNTLGFTLVQSTQRFAFVWLILELGAKSDVSGMLLFVMGLPALFISLPIGVFSDRMNRRAILISSQIGAFGITLSTAIFVSTGHITTHSATLSAAILGLFIAIGQPVRTATVSTLVPKEQLMNAIIVSTVASNLALIFGPALAGPAISRWGIEGAFWVQAILYGLGMLTLLPLRLPPPAHSSEDRNIRFELQVGMKYIWSNKNIRVLFILLSGSVLFMMSPWMVLGPQFVREQVGATGGEATILYSLLGVGQFCTSMWILRNSHKIVRKGLWFMCGLCTGATVQIFIGPATNYWYLALVLFAWGLTGGFYLNLNQTLIQHNTPAQIMGRVMSVHSLMMVGIAPMGALLVGYTARHLHSLPETISITGAMMLVLVLTVMATQRDFRSMS</sequence>
<keyword evidence="4 6" id="KW-1133">Transmembrane helix</keyword>
<dbReference type="GO" id="GO:0022857">
    <property type="term" value="F:transmembrane transporter activity"/>
    <property type="evidence" value="ECO:0007669"/>
    <property type="project" value="InterPro"/>
</dbReference>
<feature type="transmembrane region" description="Helical" evidence="6">
    <location>
        <begin position="261"/>
        <end position="277"/>
    </location>
</feature>
<feature type="transmembrane region" description="Helical" evidence="6">
    <location>
        <begin position="351"/>
        <end position="369"/>
    </location>
</feature>
<dbReference type="InterPro" id="IPR036259">
    <property type="entry name" value="MFS_trans_sf"/>
</dbReference>
<comment type="subcellular location">
    <subcellularLocation>
        <location evidence="1">Cell membrane</location>
        <topology evidence="1">Multi-pass membrane protein</topology>
    </subcellularLocation>
</comment>
<evidence type="ECO:0000313" key="9">
    <source>
        <dbReference type="EMBL" id="CAB5068068.1"/>
    </source>
</evidence>
<proteinExistence type="predicted"/>
<feature type="transmembrane region" description="Helical" evidence="6">
    <location>
        <begin position="52"/>
        <end position="71"/>
    </location>
</feature>
<organism evidence="9">
    <name type="scientific">freshwater metagenome</name>
    <dbReference type="NCBI Taxonomy" id="449393"/>
    <lineage>
        <taxon>unclassified sequences</taxon>
        <taxon>metagenomes</taxon>
        <taxon>ecological metagenomes</taxon>
    </lineage>
</organism>
<dbReference type="InterPro" id="IPR011701">
    <property type="entry name" value="MFS"/>
</dbReference>
<evidence type="ECO:0000256" key="5">
    <source>
        <dbReference type="ARBA" id="ARBA00023136"/>
    </source>
</evidence>
<dbReference type="PANTHER" id="PTHR23513">
    <property type="entry name" value="INTEGRAL MEMBRANE EFFLUX PROTEIN-RELATED"/>
    <property type="match status" value="1"/>
</dbReference>
<evidence type="ECO:0000256" key="4">
    <source>
        <dbReference type="ARBA" id="ARBA00022989"/>
    </source>
</evidence>
<feature type="transmembrane region" description="Helical" evidence="6">
    <location>
        <begin position="222"/>
        <end position="241"/>
    </location>
</feature>
<dbReference type="AlphaFoldDB" id="A0A6J7UUB8"/>
<evidence type="ECO:0000256" key="1">
    <source>
        <dbReference type="ARBA" id="ARBA00004651"/>
    </source>
</evidence>
<dbReference type="GO" id="GO:0005886">
    <property type="term" value="C:plasma membrane"/>
    <property type="evidence" value="ECO:0007669"/>
    <property type="project" value="UniProtKB-SubCell"/>
</dbReference>
<dbReference type="SUPFAM" id="SSF103473">
    <property type="entry name" value="MFS general substrate transporter"/>
    <property type="match status" value="1"/>
</dbReference>
<evidence type="ECO:0000256" key="3">
    <source>
        <dbReference type="ARBA" id="ARBA00022692"/>
    </source>
</evidence>
<keyword evidence="5 6" id="KW-0472">Membrane</keyword>
<dbReference type="Gene3D" id="1.20.1250.20">
    <property type="entry name" value="MFS general substrate transporter like domains"/>
    <property type="match status" value="1"/>
</dbReference>
<feature type="domain" description="Major facilitator superfamily (MFS) profile" evidence="7">
    <location>
        <begin position="9"/>
        <end position="403"/>
    </location>
</feature>
<dbReference type="PANTHER" id="PTHR23513:SF6">
    <property type="entry name" value="MAJOR FACILITATOR SUPERFAMILY ASSOCIATED DOMAIN-CONTAINING PROTEIN"/>
    <property type="match status" value="1"/>
</dbReference>
<feature type="transmembrane region" description="Helical" evidence="6">
    <location>
        <begin position="173"/>
        <end position="193"/>
    </location>
</feature>
<feature type="transmembrane region" description="Helical" evidence="6">
    <location>
        <begin position="289"/>
        <end position="305"/>
    </location>
</feature>
<feature type="transmembrane region" description="Helical" evidence="6">
    <location>
        <begin position="381"/>
        <end position="398"/>
    </location>
</feature>
<evidence type="ECO:0000256" key="2">
    <source>
        <dbReference type="ARBA" id="ARBA00022475"/>
    </source>
</evidence>
<feature type="transmembrane region" description="Helical" evidence="6">
    <location>
        <begin position="78"/>
        <end position="97"/>
    </location>
</feature>
<dbReference type="EMBL" id="CAFBPN010000099">
    <property type="protein sequence ID" value="CAB5028542.1"/>
    <property type="molecule type" value="Genomic_DNA"/>
</dbReference>
<feature type="transmembrane region" description="Helical" evidence="6">
    <location>
        <begin position="142"/>
        <end position="161"/>
    </location>
</feature>
<evidence type="ECO:0000256" key="6">
    <source>
        <dbReference type="SAM" id="Phobius"/>
    </source>
</evidence>
<evidence type="ECO:0000259" key="7">
    <source>
        <dbReference type="PROSITE" id="PS50850"/>
    </source>
</evidence>
<dbReference type="InterPro" id="IPR020846">
    <property type="entry name" value="MFS_dom"/>
</dbReference>
<feature type="transmembrane region" description="Helical" evidence="6">
    <location>
        <begin position="103"/>
        <end position="121"/>
    </location>
</feature>
<accession>A0A6J7UUB8</accession>
<protein>
    <submittedName>
        <fullName evidence="9">Unannotated protein</fullName>
    </submittedName>
</protein>
<dbReference type="Pfam" id="PF07690">
    <property type="entry name" value="MFS_1"/>
    <property type="match status" value="1"/>
</dbReference>
<keyword evidence="3 6" id="KW-0812">Transmembrane</keyword>
<reference evidence="9" key="1">
    <citation type="submission" date="2020-05" db="EMBL/GenBank/DDBJ databases">
        <authorList>
            <person name="Chiriac C."/>
            <person name="Salcher M."/>
            <person name="Ghai R."/>
            <person name="Kavagutti S V."/>
        </authorList>
    </citation>
    <scope>NUCLEOTIDE SEQUENCE</scope>
</reference>
<dbReference type="CDD" id="cd06173">
    <property type="entry name" value="MFS_MefA_like"/>
    <property type="match status" value="1"/>
</dbReference>
<feature type="transmembrane region" description="Helical" evidence="6">
    <location>
        <begin position="16"/>
        <end position="40"/>
    </location>
</feature>
<gene>
    <name evidence="8" type="ORF">UFOPK4098_01331</name>
    <name evidence="9" type="ORF">UFOPK4347_01673</name>
</gene>
<keyword evidence="2" id="KW-1003">Cell membrane</keyword>
<dbReference type="EMBL" id="CAFBQU010000081">
    <property type="protein sequence ID" value="CAB5068068.1"/>
    <property type="molecule type" value="Genomic_DNA"/>
</dbReference>
<evidence type="ECO:0000313" key="8">
    <source>
        <dbReference type="EMBL" id="CAB5028542.1"/>
    </source>
</evidence>
<dbReference type="PROSITE" id="PS50850">
    <property type="entry name" value="MFS"/>
    <property type="match status" value="1"/>
</dbReference>